<evidence type="ECO:0000256" key="7">
    <source>
        <dbReference type="ARBA" id="ARBA00023315"/>
    </source>
</evidence>
<protein>
    <recommendedName>
        <fullName evidence="8">Apolipoprotein N-acyltransferase</fullName>
        <shortName evidence="8">ALP N-acyltransferase</shortName>
        <ecNumber evidence="8">2.3.1.269</ecNumber>
    </recommendedName>
</protein>
<dbReference type="InterPro" id="IPR004563">
    <property type="entry name" value="Apolipo_AcylTrfase"/>
</dbReference>
<dbReference type="Gene3D" id="3.60.110.10">
    <property type="entry name" value="Carbon-nitrogen hydrolase"/>
    <property type="match status" value="1"/>
</dbReference>
<feature type="transmembrane region" description="Helical" evidence="8">
    <location>
        <begin position="142"/>
        <end position="160"/>
    </location>
</feature>
<dbReference type="EMBL" id="JAVLVT010000001">
    <property type="protein sequence ID" value="MDS1268970.1"/>
    <property type="molecule type" value="Genomic_DNA"/>
</dbReference>
<evidence type="ECO:0000259" key="10">
    <source>
        <dbReference type="PROSITE" id="PS50263"/>
    </source>
</evidence>
<evidence type="ECO:0000256" key="3">
    <source>
        <dbReference type="ARBA" id="ARBA00022679"/>
    </source>
</evidence>
<dbReference type="SUPFAM" id="SSF56317">
    <property type="entry name" value="Carbon-nitrogen hydrolase"/>
    <property type="match status" value="1"/>
</dbReference>
<dbReference type="NCBIfam" id="TIGR00546">
    <property type="entry name" value="lnt"/>
    <property type="match status" value="1"/>
</dbReference>
<dbReference type="PROSITE" id="PS50263">
    <property type="entry name" value="CN_HYDROLASE"/>
    <property type="match status" value="1"/>
</dbReference>
<accession>A0ABU2H2C4</accession>
<comment type="catalytic activity">
    <reaction evidence="8">
        <text>N-terminal S-1,2-diacyl-sn-glyceryl-L-cysteinyl-[lipoprotein] + a glycerophospholipid = N-acyl-S-1,2-diacyl-sn-glyceryl-L-cysteinyl-[lipoprotein] + a 2-acyl-sn-glycero-3-phospholipid + H(+)</text>
        <dbReference type="Rhea" id="RHEA:48228"/>
        <dbReference type="Rhea" id="RHEA-COMP:14681"/>
        <dbReference type="Rhea" id="RHEA-COMP:14684"/>
        <dbReference type="ChEBI" id="CHEBI:15378"/>
        <dbReference type="ChEBI" id="CHEBI:136912"/>
        <dbReference type="ChEBI" id="CHEBI:140656"/>
        <dbReference type="ChEBI" id="CHEBI:140657"/>
        <dbReference type="ChEBI" id="CHEBI:140660"/>
        <dbReference type="EC" id="2.3.1.269"/>
    </reaction>
</comment>
<feature type="transmembrane region" description="Helical" evidence="8">
    <location>
        <begin position="88"/>
        <end position="108"/>
    </location>
</feature>
<feature type="domain" description="CN hydrolase" evidence="10">
    <location>
        <begin position="248"/>
        <end position="502"/>
    </location>
</feature>
<name>A0ABU2H2C4_9ACTN</name>
<keyword evidence="4 8" id="KW-0812">Transmembrane</keyword>
<gene>
    <name evidence="8 11" type="primary">lnt</name>
    <name evidence="11" type="ORF">RIF23_01535</name>
</gene>
<evidence type="ECO:0000256" key="8">
    <source>
        <dbReference type="HAMAP-Rule" id="MF_01148"/>
    </source>
</evidence>
<keyword evidence="7 8" id="KW-0012">Acyltransferase</keyword>
<evidence type="ECO:0000256" key="1">
    <source>
        <dbReference type="ARBA" id="ARBA00004651"/>
    </source>
</evidence>
<proteinExistence type="inferred from homology"/>
<evidence type="ECO:0000256" key="9">
    <source>
        <dbReference type="SAM" id="MobiDB-lite"/>
    </source>
</evidence>
<feature type="transmembrane region" description="Helical" evidence="8">
    <location>
        <begin position="518"/>
        <end position="534"/>
    </location>
</feature>
<comment type="subcellular location">
    <subcellularLocation>
        <location evidence="1 8">Cell membrane</location>
        <topology evidence="1 8">Multi-pass membrane protein</topology>
    </subcellularLocation>
</comment>
<dbReference type="InterPro" id="IPR036526">
    <property type="entry name" value="C-N_Hydrolase_sf"/>
</dbReference>
<keyword evidence="3 8" id="KW-0808">Transferase</keyword>
<dbReference type="Proteomes" id="UP001250214">
    <property type="component" value="Unassembled WGS sequence"/>
</dbReference>
<feature type="region of interest" description="Disordered" evidence="9">
    <location>
        <begin position="1"/>
        <end position="32"/>
    </location>
</feature>
<evidence type="ECO:0000313" key="12">
    <source>
        <dbReference type="Proteomes" id="UP001250214"/>
    </source>
</evidence>
<comment type="similarity">
    <text evidence="8">Belongs to the CN hydrolase family. Apolipoprotein N-acyltransferase subfamily.</text>
</comment>
<feature type="transmembrane region" description="Helical" evidence="8">
    <location>
        <begin position="63"/>
        <end position="81"/>
    </location>
</feature>
<dbReference type="InterPro" id="IPR003010">
    <property type="entry name" value="C-N_Hydrolase"/>
</dbReference>
<sequence>MVAKEARSPDREGPQQPQHSGTTAGLDGTVDQRFPPEPAGTTLLRAGAAAGSGLAQLLALPPYGLWYLAPLSATLLLLAVRGVRPRRAAWLGALAGAALMVPLIRWQAVFGFDVWLLIAAAETAYFIPMAVGIALAARLPGWIVWTSALWVAQELVRARWPLGGFPWGKLAFSQPDTPFTGYAAVGSSALVTFAVAATGALIAAALLRLWRQRRPDLPTVILMVVVAGIVAGGTLTPRLGSVEADRTVTAGIVQGNVPGVGEMDITGERREVLNNHVAATHELADAVAAGAHEQPDMVILPENASDIDPYRDADAQDAIQGAADAVDAPLLIGVTEVVGEQQREVQSVVWEPEEGPGETYVKRYLVPFGEYIPYRDFFTTFVSRLDQVGMDAIPGTDPGALDLGETRVATAICFDVAFDAPVRQAVAEGGEVLVVPTNNANYNFTGQSEQQLAITQLRAVEHGRAALVSSTSGISAVVEPDGSLSYVSAEAQRDIHVANVPAMQGHTPATSLGAIPEWAITLVGVGALAVGYVLQRRAKRGPA</sequence>
<comment type="caution">
    <text evidence="11">The sequence shown here is derived from an EMBL/GenBank/DDBJ whole genome shotgun (WGS) entry which is preliminary data.</text>
</comment>
<evidence type="ECO:0000256" key="5">
    <source>
        <dbReference type="ARBA" id="ARBA00022989"/>
    </source>
</evidence>
<dbReference type="CDD" id="cd07571">
    <property type="entry name" value="ALP_N-acyl_transferase"/>
    <property type="match status" value="1"/>
</dbReference>
<dbReference type="Pfam" id="PF00795">
    <property type="entry name" value="CN_hydrolase"/>
    <property type="match status" value="1"/>
</dbReference>
<keyword evidence="12" id="KW-1185">Reference proteome</keyword>
<organism evidence="11 12">
    <name type="scientific">Lipingzhangella rawalii</name>
    <dbReference type="NCBI Taxonomy" id="2055835"/>
    <lineage>
        <taxon>Bacteria</taxon>
        <taxon>Bacillati</taxon>
        <taxon>Actinomycetota</taxon>
        <taxon>Actinomycetes</taxon>
        <taxon>Streptosporangiales</taxon>
        <taxon>Nocardiopsidaceae</taxon>
        <taxon>Lipingzhangella</taxon>
    </lineage>
</organism>
<evidence type="ECO:0000256" key="6">
    <source>
        <dbReference type="ARBA" id="ARBA00023136"/>
    </source>
</evidence>
<feature type="transmembrane region" description="Helical" evidence="8">
    <location>
        <begin position="219"/>
        <end position="236"/>
    </location>
</feature>
<evidence type="ECO:0000256" key="4">
    <source>
        <dbReference type="ARBA" id="ARBA00022692"/>
    </source>
</evidence>
<feature type="compositionally biased region" description="Basic and acidic residues" evidence="9">
    <location>
        <begin position="1"/>
        <end position="13"/>
    </location>
</feature>
<keyword evidence="6 8" id="KW-0472">Membrane</keyword>
<dbReference type="RefSeq" id="WP_310910478.1">
    <property type="nucleotide sequence ID" value="NZ_JAVLVT010000001.1"/>
</dbReference>
<dbReference type="PANTHER" id="PTHR38686:SF1">
    <property type="entry name" value="APOLIPOPROTEIN N-ACYLTRANSFERASE"/>
    <property type="match status" value="1"/>
</dbReference>
<feature type="transmembrane region" description="Helical" evidence="8">
    <location>
        <begin position="114"/>
        <end position="135"/>
    </location>
</feature>
<dbReference type="HAMAP" id="MF_01148">
    <property type="entry name" value="Lnt"/>
    <property type="match status" value="1"/>
</dbReference>
<reference evidence="12" key="1">
    <citation type="submission" date="2023-07" db="EMBL/GenBank/DDBJ databases">
        <title>Novel species in the genus Lipingzhangella isolated from Sambhar Salt Lake.</title>
        <authorList>
            <person name="Jiya N."/>
            <person name="Kajale S."/>
            <person name="Sharma A."/>
        </authorList>
    </citation>
    <scope>NUCLEOTIDE SEQUENCE [LARGE SCALE GENOMIC DNA]</scope>
    <source>
        <strain evidence="12">LS1_29</strain>
    </source>
</reference>
<feature type="transmembrane region" description="Helical" evidence="8">
    <location>
        <begin position="180"/>
        <end position="207"/>
    </location>
</feature>
<evidence type="ECO:0000313" key="11">
    <source>
        <dbReference type="EMBL" id="MDS1268970.1"/>
    </source>
</evidence>
<comment type="function">
    <text evidence="8">Catalyzes the phospholipid dependent N-acylation of the N-terminal cysteine of apolipoprotein, the last step in lipoprotein maturation.</text>
</comment>
<dbReference type="InterPro" id="IPR045378">
    <property type="entry name" value="LNT_N"/>
</dbReference>
<keyword evidence="5 8" id="KW-1133">Transmembrane helix</keyword>
<dbReference type="PANTHER" id="PTHR38686">
    <property type="entry name" value="APOLIPOPROTEIN N-ACYLTRANSFERASE"/>
    <property type="match status" value="1"/>
</dbReference>
<dbReference type="Pfam" id="PF20154">
    <property type="entry name" value="LNT_N"/>
    <property type="match status" value="1"/>
</dbReference>
<evidence type="ECO:0000256" key="2">
    <source>
        <dbReference type="ARBA" id="ARBA00022475"/>
    </source>
</evidence>
<keyword evidence="2 8" id="KW-1003">Cell membrane</keyword>
<comment type="pathway">
    <text evidence="8">Protein modification; lipoprotein biosynthesis (N-acyl transfer).</text>
</comment>
<dbReference type="EC" id="2.3.1.269" evidence="8"/>